<dbReference type="InterPro" id="IPR024593">
    <property type="entry name" value="DUF3444"/>
</dbReference>
<dbReference type="PANTHER" id="PTHR47374:SF10">
    <property type="entry name" value="HEAT SHOCK N-TERMINAL DOMAIN-CONTAINING PROTEIN, PUTATIVE-RELATED"/>
    <property type="match status" value="1"/>
</dbReference>
<dbReference type="SMART" id="SM00271">
    <property type="entry name" value="DnaJ"/>
    <property type="match status" value="1"/>
</dbReference>
<dbReference type="EMBL" id="JAVXUP010002050">
    <property type="protein sequence ID" value="KAK3006014.1"/>
    <property type="molecule type" value="Genomic_DNA"/>
</dbReference>
<sequence>MFNKVEALRRKGLAEAMIGRKDYANARDELLKAQKLFPALDHIVSMLTVCDVLLAARNAIPGYDTDHYWVLHLMPSSSLSDITSRYQKLASLLQPINSKFPGSELAIKLIDEAFYVLSDRDKRLTFDFKRGTSWADYEFFAKEASFGHSITAKEIDYSAQIPSAGDRSFSGQTLDEASLSKGMHLEGFLNMELKVPANDNSDEQHDIVGFQEPSSLSSNAYSEGTTGEDIDIPLDEINPYPELDHSGLKGPSWSSKAVLPRRHDQDFYDFCNDRTAISFESGQIWAVHHQLNEHHNCRYVLIGNALESSVSYKWLKPVPITEGERRWCDAGLPVACGSFCLDLEMSGKVCQPKVLLHKCAWVPGPMLEQFEIYPKKGEIWAIYDNWDLDQWSYKPETFKKCKLKLVEFLSDFSKYLGGAGACLEKVNGFRSTFQRQTKEGYPIIRHISPGDLYMLSHHVPAYSFNGGEIDGVVRGMFELDQLALAYDTVHDMDSQKMPEEENSDSSDLTIFAEYPFSLKPNPESTLLGPNWSPKDFAMGQVWAVYSDKDSMPRQYARINSVISAGQVCVSLLEPRAISNFEVKWRKENLPIVCGVFRASETTVNLELSKLSHPVKCQQSTTRPIYKIYPMKGEVWAMYQSWNSNWKHSDYDNCQCLVVEILSDLSEEESLMIARLKEVEGCLTFFLTQQRDGFDMTRAVSKSEMLSFSHPIQAFRVPGIGQYGISERSWHLEPNALPPNLGN</sequence>
<keyword evidence="3" id="KW-1185">Reference proteome</keyword>
<name>A0AA89AJD6_9ASTE</name>
<dbReference type="Pfam" id="PF00226">
    <property type="entry name" value="DnaJ"/>
    <property type="match status" value="1"/>
</dbReference>
<dbReference type="InterPro" id="IPR036869">
    <property type="entry name" value="J_dom_sf"/>
</dbReference>
<feature type="domain" description="J" evidence="1">
    <location>
        <begin position="66"/>
        <end position="130"/>
    </location>
</feature>
<evidence type="ECO:0000313" key="2">
    <source>
        <dbReference type="EMBL" id="KAK3006014.1"/>
    </source>
</evidence>
<dbReference type="Proteomes" id="UP001188597">
    <property type="component" value="Unassembled WGS sequence"/>
</dbReference>
<evidence type="ECO:0000259" key="1">
    <source>
        <dbReference type="PROSITE" id="PS50076"/>
    </source>
</evidence>
<proteinExistence type="predicted"/>
<dbReference type="InterPro" id="IPR001623">
    <property type="entry name" value="DnaJ_domain"/>
</dbReference>
<accession>A0AA89AJD6</accession>
<gene>
    <name evidence="2" type="ORF">RJ639_016096</name>
</gene>
<dbReference type="AlphaFoldDB" id="A0AA89AJD6"/>
<evidence type="ECO:0000313" key="3">
    <source>
        <dbReference type="Proteomes" id="UP001188597"/>
    </source>
</evidence>
<comment type="caution">
    <text evidence="2">The sequence shown here is derived from an EMBL/GenBank/DDBJ whole genome shotgun (WGS) entry which is preliminary data.</text>
</comment>
<dbReference type="PROSITE" id="PS50076">
    <property type="entry name" value="DNAJ_2"/>
    <property type="match status" value="1"/>
</dbReference>
<dbReference type="Pfam" id="PF11926">
    <property type="entry name" value="DUF3444"/>
    <property type="match status" value="2"/>
</dbReference>
<dbReference type="SUPFAM" id="SSF46565">
    <property type="entry name" value="Chaperone J-domain"/>
    <property type="match status" value="1"/>
</dbReference>
<protein>
    <recommendedName>
        <fullName evidence="1">J domain-containing protein</fullName>
    </recommendedName>
</protein>
<dbReference type="PANTHER" id="PTHR47374">
    <property type="entry name" value="ENDOSOME ANTIGEN-LIKE PROTEIN, PUTATIVE (DUF3444)-RELATED"/>
    <property type="match status" value="1"/>
</dbReference>
<dbReference type="CDD" id="cd06257">
    <property type="entry name" value="DnaJ"/>
    <property type="match status" value="1"/>
</dbReference>
<organism evidence="2 3">
    <name type="scientific">Escallonia herrerae</name>
    <dbReference type="NCBI Taxonomy" id="1293975"/>
    <lineage>
        <taxon>Eukaryota</taxon>
        <taxon>Viridiplantae</taxon>
        <taxon>Streptophyta</taxon>
        <taxon>Embryophyta</taxon>
        <taxon>Tracheophyta</taxon>
        <taxon>Spermatophyta</taxon>
        <taxon>Magnoliopsida</taxon>
        <taxon>eudicotyledons</taxon>
        <taxon>Gunneridae</taxon>
        <taxon>Pentapetalae</taxon>
        <taxon>asterids</taxon>
        <taxon>campanulids</taxon>
        <taxon>Escalloniales</taxon>
        <taxon>Escalloniaceae</taxon>
        <taxon>Escallonia</taxon>
    </lineage>
</organism>
<reference evidence="2" key="1">
    <citation type="submission" date="2022-12" db="EMBL/GenBank/DDBJ databases">
        <title>Draft genome assemblies for two species of Escallonia (Escalloniales).</title>
        <authorList>
            <person name="Chanderbali A."/>
            <person name="Dervinis C."/>
            <person name="Anghel I."/>
            <person name="Soltis D."/>
            <person name="Soltis P."/>
            <person name="Zapata F."/>
        </authorList>
    </citation>
    <scope>NUCLEOTIDE SEQUENCE</scope>
    <source>
        <strain evidence="2">UCBG64.0493</strain>
        <tissue evidence="2">Leaf</tissue>
    </source>
</reference>
<dbReference type="Gene3D" id="1.10.287.110">
    <property type="entry name" value="DnaJ domain"/>
    <property type="match status" value="1"/>
</dbReference>